<evidence type="ECO:0000313" key="2">
    <source>
        <dbReference type="Proteomes" id="UP000176445"/>
    </source>
</evidence>
<gene>
    <name evidence="1" type="ORF">A2704_07130</name>
</gene>
<name>A0A1F6CK24_9BACT</name>
<accession>A0A1F6CK24</accession>
<dbReference type="EMBL" id="MFKW01000071">
    <property type="protein sequence ID" value="OGG49569.1"/>
    <property type="molecule type" value="Genomic_DNA"/>
</dbReference>
<dbReference type="AlphaFoldDB" id="A0A1F6CK24"/>
<comment type="caution">
    <text evidence="1">The sequence shown here is derived from an EMBL/GenBank/DDBJ whole genome shotgun (WGS) entry which is preliminary data.</text>
</comment>
<organism evidence="1 2">
    <name type="scientific">Candidatus Kaiserbacteria bacterium RIFCSPHIGHO2_01_FULL_54_36b</name>
    <dbReference type="NCBI Taxonomy" id="1798483"/>
    <lineage>
        <taxon>Bacteria</taxon>
        <taxon>Candidatus Kaiseribacteriota</taxon>
    </lineage>
</organism>
<protein>
    <submittedName>
        <fullName evidence="1">Uncharacterized protein</fullName>
    </submittedName>
</protein>
<sequence>MTKFHEHMSRLIKEISEELVQLLMGREDELTEVAGTLKYIGVDMKFLKVCAETAATTEGRPQLVGLECMAFVKAHHEALVSIRDALKHGIQ</sequence>
<reference evidence="1 2" key="1">
    <citation type="journal article" date="2016" name="Nat. Commun.">
        <title>Thousands of microbial genomes shed light on interconnected biogeochemical processes in an aquifer system.</title>
        <authorList>
            <person name="Anantharaman K."/>
            <person name="Brown C.T."/>
            <person name="Hug L.A."/>
            <person name="Sharon I."/>
            <person name="Castelle C.J."/>
            <person name="Probst A.J."/>
            <person name="Thomas B.C."/>
            <person name="Singh A."/>
            <person name="Wilkins M.J."/>
            <person name="Karaoz U."/>
            <person name="Brodie E.L."/>
            <person name="Williams K.H."/>
            <person name="Hubbard S.S."/>
            <person name="Banfield J.F."/>
        </authorList>
    </citation>
    <scope>NUCLEOTIDE SEQUENCE [LARGE SCALE GENOMIC DNA]</scope>
</reference>
<evidence type="ECO:0000313" key="1">
    <source>
        <dbReference type="EMBL" id="OGG49569.1"/>
    </source>
</evidence>
<proteinExistence type="predicted"/>
<dbReference type="Proteomes" id="UP000176445">
    <property type="component" value="Unassembled WGS sequence"/>
</dbReference>